<reference evidence="1" key="1">
    <citation type="journal article" date="2019" name="bioRxiv">
        <title>The Genome of the Zebra Mussel, Dreissena polymorpha: A Resource for Invasive Species Research.</title>
        <authorList>
            <person name="McCartney M.A."/>
            <person name="Auch B."/>
            <person name="Kono T."/>
            <person name="Mallez S."/>
            <person name="Zhang Y."/>
            <person name="Obille A."/>
            <person name="Becker A."/>
            <person name="Abrahante J.E."/>
            <person name="Garbe J."/>
            <person name="Badalamenti J.P."/>
            <person name="Herman A."/>
            <person name="Mangelson H."/>
            <person name="Liachko I."/>
            <person name="Sullivan S."/>
            <person name="Sone E.D."/>
            <person name="Koren S."/>
            <person name="Silverstein K.A.T."/>
            <person name="Beckman K.B."/>
            <person name="Gohl D.M."/>
        </authorList>
    </citation>
    <scope>NUCLEOTIDE SEQUENCE</scope>
    <source>
        <strain evidence="1">Duluth1</strain>
        <tissue evidence="1">Whole animal</tissue>
    </source>
</reference>
<comment type="caution">
    <text evidence="1">The sequence shown here is derived from an EMBL/GenBank/DDBJ whole genome shotgun (WGS) entry which is preliminary data.</text>
</comment>
<organism evidence="1 2">
    <name type="scientific">Dreissena polymorpha</name>
    <name type="common">Zebra mussel</name>
    <name type="synonym">Mytilus polymorpha</name>
    <dbReference type="NCBI Taxonomy" id="45954"/>
    <lineage>
        <taxon>Eukaryota</taxon>
        <taxon>Metazoa</taxon>
        <taxon>Spiralia</taxon>
        <taxon>Lophotrochozoa</taxon>
        <taxon>Mollusca</taxon>
        <taxon>Bivalvia</taxon>
        <taxon>Autobranchia</taxon>
        <taxon>Heteroconchia</taxon>
        <taxon>Euheterodonta</taxon>
        <taxon>Imparidentia</taxon>
        <taxon>Neoheterodontei</taxon>
        <taxon>Myida</taxon>
        <taxon>Dreissenoidea</taxon>
        <taxon>Dreissenidae</taxon>
        <taxon>Dreissena</taxon>
    </lineage>
</organism>
<evidence type="ECO:0000313" key="1">
    <source>
        <dbReference type="EMBL" id="KAH3773710.1"/>
    </source>
</evidence>
<reference evidence="1" key="2">
    <citation type="submission" date="2020-11" db="EMBL/GenBank/DDBJ databases">
        <authorList>
            <person name="McCartney M.A."/>
            <person name="Auch B."/>
            <person name="Kono T."/>
            <person name="Mallez S."/>
            <person name="Becker A."/>
            <person name="Gohl D.M."/>
            <person name="Silverstein K.A.T."/>
            <person name="Koren S."/>
            <person name="Bechman K.B."/>
            <person name="Herman A."/>
            <person name="Abrahante J.E."/>
            <person name="Garbe J."/>
        </authorList>
    </citation>
    <scope>NUCLEOTIDE SEQUENCE</scope>
    <source>
        <strain evidence="1">Duluth1</strain>
        <tissue evidence="1">Whole animal</tissue>
    </source>
</reference>
<name>A0A9D4E766_DREPO</name>
<dbReference type="AlphaFoldDB" id="A0A9D4E766"/>
<proteinExistence type="predicted"/>
<keyword evidence="2" id="KW-1185">Reference proteome</keyword>
<sequence>MAWKPQTDDQETSKVEFVENIDSTKPIDKELLDVYKTIEHSNMSVNKRASPTETHKALEMETWTINTK</sequence>
<accession>A0A9D4E766</accession>
<protein>
    <submittedName>
        <fullName evidence="1">Uncharacterized protein</fullName>
    </submittedName>
</protein>
<gene>
    <name evidence="1" type="ORF">DPMN_175078</name>
</gene>
<dbReference type="EMBL" id="JAIWYP010000009">
    <property type="protein sequence ID" value="KAH3773710.1"/>
    <property type="molecule type" value="Genomic_DNA"/>
</dbReference>
<evidence type="ECO:0000313" key="2">
    <source>
        <dbReference type="Proteomes" id="UP000828390"/>
    </source>
</evidence>
<dbReference type="Proteomes" id="UP000828390">
    <property type="component" value="Unassembled WGS sequence"/>
</dbReference>